<organism evidence="2 3">
    <name type="scientific">Rhodocytophaga aerolata</name>
    <dbReference type="NCBI Taxonomy" id="455078"/>
    <lineage>
        <taxon>Bacteria</taxon>
        <taxon>Pseudomonadati</taxon>
        <taxon>Bacteroidota</taxon>
        <taxon>Cytophagia</taxon>
        <taxon>Cytophagales</taxon>
        <taxon>Rhodocytophagaceae</taxon>
        <taxon>Rhodocytophaga</taxon>
    </lineage>
</organism>
<dbReference type="InterPro" id="IPR036102">
    <property type="entry name" value="OsmC/Ohrsf"/>
</dbReference>
<feature type="region of interest" description="Disordered" evidence="1">
    <location>
        <begin position="1"/>
        <end position="22"/>
    </location>
</feature>
<keyword evidence="3" id="KW-1185">Reference proteome</keyword>
<dbReference type="InterPro" id="IPR003718">
    <property type="entry name" value="OsmC/Ohr_fam"/>
</dbReference>
<evidence type="ECO:0000256" key="1">
    <source>
        <dbReference type="SAM" id="MobiDB-lite"/>
    </source>
</evidence>
<accession>A0ABT8R6W0</accession>
<dbReference type="EMBL" id="JAUKPO010000008">
    <property type="protein sequence ID" value="MDO1447839.1"/>
    <property type="molecule type" value="Genomic_DNA"/>
</dbReference>
<comment type="caution">
    <text evidence="2">The sequence shown here is derived from an EMBL/GenBank/DDBJ whole genome shotgun (WGS) entry which is preliminary data.</text>
</comment>
<dbReference type="PANTHER" id="PTHR42830">
    <property type="entry name" value="OSMOTICALLY INDUCIBLE FAMILY PROTEIN"/>
    <property type="match status" value="1"/>
</dbReference>
<dbReference type="InterPro" id="IPR019904">
    <property type="entry name" value="Peroxiredoxin_OsmC"/>
</dbReference>
<dbReference type="Proteomes" id="UP001168528">
    <property type="component" value="Unassembled WGS sequence"/>
</dbReference>
<dbReference type="Pfam" id="PF02566">
    <property type="entry name" value="OsmC"/>
    <property type="match status" value="1"/>
</dbReference>
<dbReference type="InterPro" id="IPR052707">
    <property type="entry name" value="OsmC_Ohr_Peroxiredoxin"/>
</dbReference>
<name>A0ABT8R6W0_9BACT</name>
<dbReference type="Gene3D" id="3.30.300.20">
    <property type="match status" value="1"/>
</dbReference>
<sequence length="141" mass="14972">MKRTASAVWHGTGKEGKGNLTTPSGVLNNTAYSFHTRFEQGTGTNPEELIAAAHAGCFNMALSFMLNGEGFTADSLNTTANLTMENKDGGWSITAIHLDLKGKVPNIDQAKFEELANKAKAGCPVSRVLNANITMTAKLEA</sequence>
<evidence type="ECO:0000313" key="2">
    <source>
        <dbReference type="EMBL" id="MDO1447839.1"/>
    </source>
</evidence>
<evidence type="ECO:0000313" key="3">
    <source>
        <dbReference type="Proteomes" id="UP001168528"/>
    </source>
</evidence>
<protein>
    <submittedName>
        <fullName evidence="2">OsmC family protein</fullName>
        <ecNumber evidence="2">1.11.1.29</ecNumber>
    </submittedName>
</protein>
<dbReference type="RefSeq" id="WP_302038642.1">
    <property type="nucleotide sequence ID" value="NZ_JAUKPO010000008.1"/>
</dbReference>
<proteinExistence type="predicted"/>
<keyword evidence="2" id="KW-0560">Oxidoreductase</keyword>
<dbReference type="PANTHER" id="PTHR42830:SF1">
    <property type="entry name" value="OSMOTICALLY INDUCIBLE FAMILY PROTEIN"/>
    <property type="match status" value="1"/>
</dbReference>
<reference evidence="2" key="1">
    <citation type="submission" date="2023-07" db="EMBL/GenBank/DDBJ databases">
        <title>The genome sequence of Rhodocytophaga aerolata KACC 12507.</title>
        <authorList>
            <person name="Zhang X."/>
        </authorList>
    </citation>
    <scope>NUCLEOTIDE SEQUENCE</scope>
    <source>
        <strain evidence="2">KACC 12507</strain>
    </source>
</reference>
<dbReference type="SUPFAM" id="SSF82784">
    <property type="entry name" value="OsmC-like"/>
    <property type="match status" value="1"/>
</dbReference>
<dbReference type="NCBIfam" id="TIGR03562">
    <property type="entry name" value="osmo_induc_OsmC"/>
    <property type="match status" value="1"/>
</dbReference>
<dbReference type="InterPro" id="IPR015946">
    <property type="entry name" value="KH_dom-like_a/b"/>
</dbReference>
<dbReference type="EC" id="1.11.1.29" evidence="2"/>
<keyword evidence="2" id="KW-0575">Peroxidase</keyword>
<gene>
    <name evidence="2" type="ORF">Q0590_16325</name>
</gene>
<dbReference type="GO" id="GO:0004601">
    <property type="term" value="F:peroxidase activity"/>
    <property type="evidence" value="ECO:0007669"/>
    <property type="project" value="UniProtKB-KW"/>
</dbReference>